<dbReference type="InterPro" id="IPR052532">
    <property type="entry name" value="SUA5_domain"/>
</dbReference>
<dbReference type="GO" id="GO:0003725">
    <property type="term" value="F:double-stranded RNA binding"/>
    <property type="evidence" value="ECO:0007669"/>
    <property type="project" value="InterPro"/>
</dbReference>
<comment type="caution">
    <text evidence="2">The sequence shown here is derived from an EMBL/GenBank/DDBJ whole genome shotgun (WGS) entry which is preliminary data.</text>
</comment>
<accession>A0A7Y0U078</accession>
<proteinExistence type="predicted"/>
<dbReference type="Gene3D" id="3.90.870.10">
    <property type="entry name" value="DHBP synthase"/>
    <property type="match status" value="1"/>
</dbReference>
<dbReference type="RefSeq" id="WP_169771606.1">
    <property type="nucleotide sequence ID" value="NZ_JABCUR010000002.1"/>
</dbReference>
<evidence type="ECO:0000259" key="1">
    <source>
        <dbReference type="PROSITE" id="PS51163"/>
    </source>
</evidence>
<name>A0A7Y0U078_9ACTO</name>
<dbReference type="PROSITE" id="PS51163">
    <property type="entry name" value="YRDC"/>
    <property type="match status" value="1"/>
</dbReference>
<gene>
    <name evidence="2" type="ORF">HHJ78_02870</name>
</gene>
<dbReference type="Proteomes" id="UP000578252">
    <property type="component" value="Unassembled WGS sequence"/>
</dbReference>
<dbReference type="EMBL" id="JABCUR010000002">
    <property type="protein sequence ID" value="NMW64494.1"/>
    <property type="molecule type" value="Genomic_DNA"/>
</dbReference>
<dbReference type="AlphaFoldDB" id="A0A7Y0U078"/>
<evidence type="ECO:0000313" key="3">
    <source>
        <dbReference type="Proteomes" id="UP000578252"/>
    </source>
</evidence>
<dbReference type="SUPFAM" id="SSF55821">
    <property type="entry name" value="YrdC/RibB"/>
    <property type="match status" value="1"/>
</dbReference>
<dbReference type="InterPro" id="IPR006070">
    <property type="entry name" value="Sua5-like_dom"/>
</dbReference>
<reference evidence="2 3" key="1">
    <citation type="submission" date="2020-04" db="EMBL/GenBank/DDBJ databases">
        <title>Antimicrobial susceptibility and clonality of vaginal-derived multi-drug resistant Mobiluncus isolates in China.</title>
        <authorList>
            <person name="Zhang X."/>
        </authorList>
    </citation>
    <scope>NUCLEOTIDE SEQUENCE [LARGE SCALE GENOMIC DNA]</scope>
    <source>
        <strain evidence="2 3">13</strain>
    </source>
</reference>
<dbReference type="PANTHER" id="PTHR42828:SF3">
    <property type="entry name" value="THREONYLCARBAMOYL-AMP SYNTHASE"/>
    <property type="match status" value="1"/>
</dbReference>
<evidence type="ECO:0000313" key="2">
    <source>
        <dbReference type="EMBL" id="NMW64494.1"/>
    </source>
</evidence>
<dbReference type="NCBIfam" id="TIGR00057">
    <property type="entry name" value="L-threonylcarbamoyladenylate synthase"/>
    <property type="match status" value="1"/>
</dbReference>
<dbReference type="InterPro" id="IPR017945">
    <property type="entry name" value="DHBP_synth_RibB-like_a/b_dom"/>
</dbReference>
<dbReference type="PANTHER" id="PTHR42828">
    <property type="entry name" value="DHBP SYNTHASE RIBB-LIKE ALPHA/BETA DOMAIN-CONTAINING PROTEIN"/>
    <property type="match status" value="1"/>
</dbReference>
<organism evidence="2 3">
    <name type="scientific">Mobiluncus mulieris</name>
    <dbReference type="NCBI Taxonomy" id="2052"/>
    <lineage>
        <taxon>Bacteria</taxon>
        <taxon>Bacillati</taxon>
        <taxon>Actinomycetota</taxon>
        <taxon>Actinomycetes</taxon>
        <taxon>Actinomycetales</taxon>
        <taxon>Actinomycetaceae</taxon>
        <taxon>Mobiluncus</taxon>
    </lineage>
</organism>
<dbReference type="Pfam" id="PF01300">
    <property type="entry name" value="Sua5_yciO_yrdC"/>
    <property type="match status" value="1"/>
</dbReference>
<protein>
    <submittedName>
        <fullName evidence="2">Threonylcarbamoyl-AMP synthase</fullName>
    </submittedName>
</protein>
<sequence>MEAKVFELHPENPQARLLNQIVEIIREGGIMAYPTDSGYALGCALANAEGLERIRKIRRLDDKHHFTLVCHDFSQLGQLVMISNANFRLIKSLTPGSYTFILKGTKEVPRATLNKKKHSVGVRIPNHKVARSLVEALSEAILSCTLILPGESEPLSNATDVVEKLGHVLDVIVDAPIGNPQATTVINMEDGQPVVTREGAGSIDFLG</sequence>
<feature type="domain" description="YrdC-like" evidence="1">
    <location>
        <begin position="15"/>
        <end position="201"/>
    </location>
</feature>